<dbReference type="InterPro" id="IPR001599">
    <property type="entry name" value="Macroglobln_a2"/>
</dbReference>
<dbReference type="Pfam" id="PF07703">
    <property type="entry name" value="A2M_BRD"/>
    <property type="match status" value="1"/>
</dbReference>
<dbReference type="AlphaFoldDB" id="A0A8W7K2I2"/>
<dbReference type="InterPro" id="IPR002890">
    <property type="entry name" value="MG2"/>
</dbReference>
<evidence type="ECO:0000313" key="6">
    <source>
        <dbReference type="Proteomes" id="UP000069272"/>
    </source>
</evidence>
<dbReference type="Pfam" id="PF17789">
    <property type="entry name" value="MG4"/>
    <property type="match status" value="1"/>
</dbReference>
<evidence type="ECO:0008006" key="7">
    <source>
        <dbReference type="Google" id="ProtNLM"/>
    </source>
</evidence>
<dbReference type="InterPro" id="IPR040839">
    <property type="entry name" value="MG4"/>
</dbReference>
<dbReference type="InterPro" id="IPR013783">
    <property type="entry name" value="Ig-like_fold"/>
</dbReference>
<dbReference type="GO" id="GO:0004866">
    <property type="term" value="F:endopeptidase inhibitor activity"/>
    <property type="evidence" value="ECO:0007669"/>
    <property type="project" value="InterPro"/>
</dbReference>
<evidence type="ECO:0000256" key="1">
    <source>
        <dbReference type="ARBA" id="ARBA00022729"/>
    </source>
</evidence>
<feature type="domain" description="Alpha-2-macroglobulin bait region" evidence="3">
    <location>
        <begin position="279"/>
        <end position="417"/>
    </location>
</feature>
<keyword evidence="2" id="KW-0882">Thioester bond</keyword>
<accession>A0A8W7K2I2</accession>
<protein>
    <recommendedName>
        <fullName evidence="7">Alpha-2-macroglobulin domain-containing protein</fullName>
    </recommendedName>
</protein>
<evidence type="ECO:0000256" key="2">
    <source>
        <dbReference type="ARBA" id="ARBA00022966"/>
    </source>
</evidence>
<sequence>MPGDKLQFRVIVVNVDLKPPLPHEAMVSVYVQDPDRNVIHEWSNVSLYSGVFENQIAISTIPLAGTYIIEVTVNGKYLVSNSFQVTVDDLNSIDLNIYPTIVPLREHQALNLTIDIKNIFGKSVSGRVKIDLFLEEDELDSSWNDDVNGLRQVYLRFARYLDISGPEHDVTIVGTFTAPSTITSQITKRQHITVYNYQYKVKLAESSLTYLPGTPFTATLKVTHHNEKPASNVTLLVRVQEVNRNHDRNCISNLAGDIIFSLETTTSTQITSFIVSKEINFWRDVETNVKFNRMLRLMVTCSHNMSILLFYVISKGNIAEFGCFRPNQMNRYTFQVLMSEKLIPRSKILVVTKVNQRMILDYVDVSINEFGNPLKINIEENISEDGVDPGDEIELSIRGRPGAFVALTAYDKRLLQHNSNHDILMDDIWKMFDEFHSHAFTYDPIEELGLHALLFDESSRIASKWRRTTGVDTCKFFIEYALPHLEFYEYNARGIHPDAPRFGMPGPYRTDFWESWLWQNLTIPASGRFELVTTVPHSATSWYITGFSVDPKYGLGIVKAPIPFSTFKILFIMEHLPHSIKRGKTVSLHFTLVNNLKEEFDASVTMFNVMNQIRFVQLPSGAANETKNVFVPRNSDVPISFLIKAMKLGELEIRVNASVLQGVISDSFKKIIRVLPEDVKLQNSNQINFHHLTYTNQLFDIPLSTNEHNL</sequence>
<keyword evidence="6" id="KW-1185">Reference proteome</keyword>
<dbReference type="Gene3D" id="2.60.40.10">
    <property type="entry name" value="Immunoglobulins"/>
    <property type="match status" value="2"/>
</dbReference>
<reference evidence="5 6" key="1">
    <citation type="journal article" date="2017" name="G3 (Bethesda)">
        <title>The Physical Genome Mapping of Anopheles albimanus Corrected Scaffold Misassemblies and Identified Interarm Rearrangements in Genus Anopheles.</title>
        <authorList>
            <person name="Artemov G.N."/>
            <person name="Peery A.N."/>
            <person name="Jiang X."/>
            <person name="Tu Z."/>
            <person name="Stegniy V.N."/>
            <person name="Sharakhova M.V."/>
            <person name="Sharakhov I.V."/>
        </authorList>
    </citation>
    <scope>NUCLEOTIDE SEQUENCE [LARGE SCALE GENOMIC DNA]</scope>
    <source>
        <strain evidence="5 6">ALBI9_A</strain>
    </source>
</reference>
<dbReference type="Pfam" id="PF01835">
    <property type="entry name" value="MG2"/>
    <property type="match status" value="1"/>
</dbReference>
<reference evidence="5" key="2">
    <citation type="submission" date="2022-08" db="UniProtKB">
        <authorList>
            <consortium name="EnsemblMetazoa"/>
        </authorList>
    </citation>
    <scope>IDENTIFICATION</scope>
    <source>
        <strain evidence="5">STECLA/ALBI9_A</strain>
    </source>
</reference>
<dbReference type="Proteomes" id="UP000069272">
    <property type="component" value="Chromosome 3R"/>
</dbReference>
<dbReference type="PANTHER" id="PTHR11412:SF136">
    <property type="entry name" value="CD109 ANTIGEN"/>
    <property type="match status" value="1"/>
</dbReference>
<dbReference type="InterPro" id="IPR050473">
    <property type="entry name" value="A2M/Complement_sys"/>
</dbReference>
<dbReference type="SMART" id="SM01359">
    <property type="entry name" value="A2M_N_2"/>
    <property type="match status" value="1"/>
</dbReference>
<name>A0A8W7K2I2_ANOAL</name>
<dbReference type="Gene3D" id="2.20.130.20">
    <property type="match status" value="1"/>
</dbReference>
<dbReference type="SMART" id="SM01360">
    <property type="entry name" value="A2M"/>
    <property type="match status" value="1"/>
</dbReference>
<dbReference type="Gene3D" id="2.60.40.1940">
    <property type="match status" value="1"/>
</dbReference>
<evidence type="ECO:0000313" key="5">
    <source>
        <dbReference type="EnsemblMetazoa" id="AALB010751-PA"/>
    </source>
</evidence>
<dbReference type="Gene3D" id="2.60.40.1930">
    <property type="match status" value="2"/>
</dbReference>
<dbReference type="EnsemblMetazoa" id="AALB010751-RA">
    <property type="protein sequence ID" value="AALB010751-PA"/>
    <property type="gene ID" value="AALB010751"/>
</dbReference>
<dbReference type="Pfam" id="PF00207">
    <property type="entry name" value="A2M"/>
    <property type="match status" value="1"/>
</dbReference>
<organism evidence="5 6">
    <name type="scientific">Anopheles albimanus</name>
    <name type="common">New world malaria mosquito</name>
    <dbReference type="NCBI Taxonomy" id="7167"/>
    <lineage>
        <taxon>Eukaryota</taxon>
        <taxon>Metazoa</taxon>
        <taxon>Ecdysozoa</taxon>
        <taxon>Arthropoda</taxon>
        <taxon>Hexapoda</taxon>
        <taxon>Insecta</taxon>
        <taxon>Pterygota</taxon>
        <taxon>Neoptera</taxon>
        <taxon>Endopterygota</taxon>
        <taxon>Diptera</taxon>
        <taxon>Nematocera</taxon>
        <taxon>Culicoidea</taxon>
        <taxon>Culicidae</taxon>
        <taxon>Anophelinae</taxon>
        <taxon>Anopheles</taxon>
    </lineage>
</organism>
<dbReference type="Gene3D" id="6.20.50.160">
    <property type="match status" value="1"/>
</dbReference>
<evidence type="ECO:0000259" key="4">
    <source>
        <dbReference type="SMART" id="SM01360"/>
    </source>
</evidence>
<proteinExistence type="predicted"/>
<dbReference type="PANTHER" id="PTHR11412">
    <property type="entry name" value="MACROGLOBULIN / COMPLEMENT"/>
    <property type="match status" value="1"/>
</dbReference>
<dbReference type="InterPro" id="IPR011625">
    <property type="entry name" value="A2M_N_BRD"/>
</dbReference>
<evidence type="ECO:0000259" key="3">
    <source>
        <dbReference type="SMART" id="SM01359"/>
    </source>
</evidence>
<feature type="domain" description="Alpha-2-macroglobulin" evidence="4">
    <location>
        <begin position="515"/>
        <end position="606"/>
    </location>
</feature>
<keyword evidence="1" id="KW-0732">Signal</keyword>